<dbReference type="AlphaFoldDB" id="A0A5E4PEC2"/>
<comment type="catalytic activity">
    <reaction evidence="8">
        <text>a (3R)-hydroxyacyl-[ACP] + UDP-N-acetyl-alpha-D-glucosamine = a UDP-3-O-[(3R)-3-hydroxyacyl]-N-acetyl-alpha-D-glucosamine + holo-[ACP]</text>
        <dbReference type="Rhea" id="RHEA:67812"/>
        <dbReference type="Rhea" id="RHEA-COMP:9685"/>
        <dbReference type="Rhea" id="RHEA-COMP:9945"/>
        <dbReference type="ChEBI" id="CHEBI:57705"/>
        <dbReference type="ChEBI" id="CHEBI:64479"/>
        <dbReference type="ChEBI" id="CHEBI:78827"/>
        <dbReference type="ChEBI" id="CHEBI:173225"/>
        <dbReference type="EC" id="2.3.1.129"/>
    </reaction>
</comment>
<dbReference type="SUPFAM" id="SSF51161">
    <property type="entry name" value="Trimeric LpxA-like enzymes"/>
    <property type="match status" value="1"/>
</dbReference>
<dbReference type="Gene3D" id="1.20.1180.10">
    <property type="entry name" value="Udp N-acetylglucosamine O-acyltransferase, C-terminal domain"/>
    <property type="match status" value="1"/>
</dbReference>
<dbReference type="Pfam" id="PF00132">
    <property type="entry name" value="Hexapep"/>
    <property type="match status" value="2"/>
</dbReference>
<dbReference type="PIRSF" id="PIRSF000456">
    <property type="entry name" value="UDP-GlcNAc_acltr"/>
    <property type="match status" value="1"/>
</dbReference>
<dbReference type="RefSeq" id="WP_148338535.1">
    <property type="nucleotide sequence ID" value="NZ_LR699119.1"/>
</dbReference>
<dbReference type="NCBIfam" id="TIGR01852">
    <property type="entry name" value="lipid_A_lpxA"/>
    <property type="match status" value="1"/>
</dbReference>
<evidence type="ECO:0000313" key="11">
    <source>
        <dbReference type="Proteomes" id="UP000324194"/>
    </source>
</evidence>
<comment type="function">
    <text evidence="8">Involved in the biosynthesis of lipid A, a phosphorylated glycolipid that anchors the lipopolysaccharide to the outer membrane of the cell.</text>
</comment>
<evidence type="ECO:0000313" key="10">
    <source>
        <dbReference type="EMBL" id="VVC75329.1"/>
    </source>
</evidence>
<dbReference type="PANTHER" id="PTHR43480">
    <property type="entry name" value="ACYL-[ACYL-CARRIER-PROTEIN]--UDP-N-ACETYLGLUCOSAMINE O-ACYLTRANSFERASE"/>
    <property type="match status" value="1"/>
</dbReference>
<name>A0A5E4PEC2_9COXI</name>
<evidence type="ECO:0000256" key="2">
    <source>
        <dbReference type="ARBA" id="ARBA00022516"/>
    </source>
</evidence>
<dbReference type="KEGG" id="asip:AQUSIP_06180"/>
<dbReference type="Gene3D" id="2.160.10.10">
    <property type="entry name" value="Hexapeptide repeat proteins"/>
    <property type="match status" value="1"/>
</dbReference>
<dbReference type="EMBL" id="LR699119">
    <property type="protein sequence ID" value="VVC75329.1"/>
    <property type="molecule type" value="Genomic_DNA"/>
</dbReference>
<dbReference type="InterPro" id="IPR029098">
    <property type="entry name" value="Acetyltransf_C"/>
</dbReference>
<dbReference type="EC" id="2.3.1.129" evidence="8"/>
<keyword evidence="6 8" id="KW-0443">Lipid metabolism</keyword>
<evidence type="ECO:0000256" key="3">
    <source>
        <dbReference type="ARBA" id="ARBA00022556"/>
    </source>
</evidence>
<dbReference type="PROSITE" id="PS00101">
    <property type="entry name" value="HEXAPEP_TRANSFERASES"/>
    <property type="match status" value="1"/>
</dbReference>
<evidence type="ECO:0000256" key="8">
    <source>
        <dbReference type="HAMAP-Rule" id="MF_00387"/>
    </source>
</evidence>
<dbReference type="OrthoDB" id="9807278at2"/>
<evidence type="ECO:0000256" key="7">
    <source>
        <dbReference type="ARBA" id="ARBA00023315"/>
    </source>
</evidence>
<evidence type="ECO:0000256" key="1">
    <source>
        <dbReference type="ARBA" id="ARBA00022490"/>
    </source>
</evidence>
<dbReference type="GO" id="GO:0008780">
    <property type="term" value="F:acyl-[acyl-carrier-protein]-UDP-N-acetylglucosamine O-acyltransferase activity"/>
    <property type="evidence" value="ECO:0007669"/>
    <property type="project" value="UniProtKB-UniRule"/>
</dbReference>
<dbReference type="InterPro" id="IPR011004">
    <property type="entry name" value="Trimer_LpxA-like_sf"/>
</dbReference>
<comment type="subcellular location">
    <subcellularLocation>
        <location evidence="8">Cytoplasm</location>
    </subcellularLocation>
</comment>
<comment type="subunit">
    <text evidence="8">Homotrimer.</text>
</comment>
<keyword evidence="4 8" id="KW-0808">Transferase</keyword>
<keyword evidence="3 8" id="KW-0441">Lipid A biosynthesis</keyword>
<comment type="similarity">
    <text evidence="8">Belongs to the transferase hexapeptide repeat family. LpxA subfamily.</text>
</comment>
<dbReference type="Pfam" id="PF13720">
    <property type="entry name" value="Acetyltransf_11"/>
    <property type="match status" value="1"/>
</dbReference>
<accession>A0A5E4PEC2</accession>
<dbReference type="GO" id="GO:0005737">
    <property type="term" value="C:cytoplasm"/>
    <property type="evidence" value="ECO:0007669"/>
    <property type="project" value="UniProtKB-SubCell"/>
</dbReference>
<dbReference type="InterPro" id="IPR001451">
    <property type="entry name" value="Hexapep"/>
</dbReference>
<evidence type="ECO:0000259" key="9">
    <source>
        <dbReference type="Pfam" id="PF13720"/>
    </source>
</evidence>
<evidence type="ECO:0000256" key="6">
    <source>
        <dbReference type="ARBA" id="ARBA00023098"/>
    </source>
</evidence>
<comment type="pathway">
    <text evidence="8">Glycolipid biosynthesis; lipid IV(A) biosynthesis; lipid IV(A) from (3R)-3-hydroxytetradecanoyl-[acyl-carrier-protein] and UDP-N-acetyl-alpha-D-glucosamine: step 1/6.</text>
</comment>
<sequence length="254" mass="28078">MIDKTAIIDPSARIANHVHIGPYSVIGPDVEIGEGTWIGPHVVIQGPTRIGRDNKIYQFSSIGEIPQDLKFRGEKTYLEIGDRNVIREFCTLNRGTAQDKSLTRIGNDNLLMAYVHIAHDCEVGNHTIFANNASLAGHVSVADYVTLGGFSGVFQFCRVGAHSFVSTNSVVIKDVPPFVKVSGYYAKPYGLNTVGLQRRGFAEEVLSELRRAYKIIYRNGLTIAKAIEELRQMGSPEIRQLIQFIETSNSGIVR</sequence>
<dbReference type="HAMAP" id="MF_00387">
    <property type="entry name" value="LpxA"/>
    <property type="match status" value="1"/>
</dbReference>
<organism evidence="10 11">
    <name type="scientific">Aquicella siphonis</name>
    <dbReference type="NCBI Taxonomy" id="254247"/>
    <lineage>
        <taxon>Bacteria</taxon>
        <taxon>Pseudomonadati</taxon>
        <taxon>Pseudomonadota</taxon>
        <taxon>Gammaproteobacteria</taxon>
        <taxon>Legionellales</taxon>
        <taxon>Coxiellaceae</taxon>
        <taxon>Aquicella</taxon>
    </lineage>
</organism>
<dbReference type="PANTHER" id="PTHR43480:SF1">
    <property type="entry name" value="ACYL-[ACYL-CARRIER-PROTEIN]--UDP-N-ACETYLGLUCOSAMINE O-ACYLTRANSFERASE, MITOCHONDRIAL-RELATED"/>
    <property type="match status" value="1"/>
</dbReference>
<keyword evidence="2 8" id="KW-0444">Lipid biosynthesis</keyword>
<dbReference type="GO" id="GO:0016020">
    <property type="term" value="C:membrane"/>
    <property type="evidence" value="ECO:0007669"/>
    <property type="project" value="GOC"/>
</dbReference>
<evidence type="ECO:0000256" key="4">
    <source>
        <dbReference type="ARBA" id="ARBA00022679"/>
    </source>
</evidence>
<proteinExistence type="inferred from homology"/>
<dbReference type="InterPro" id="IPR037157">
    <property type="entry name" value="Acetyltransf_C_sf"/>
</dbReference>
<dbReference type="InterPro" id="IPR010137">
    <property type="entry name" value="Lipid_A_LpxA"/>
</dbReference>
<protein>
    <recommendedName>
        <fullName evidence="8">Acyl-[acyl-carrier-protein]--UDP-N-acetylglucosamine O-acyltransferase</fullName>
        <shortName evidence="8">UDP-N-acetylglucosamine acyltransferase</shortName>
        <ecNumber evidence="8">2.3.1.129</ecNumber>
    </recommendedName>
</protein>
<evidence type="ECO:0000256" key="5">
    <source>
        <dbReference type="ARBA" id="ARBA00022737"/>
    </source>
</evidence>
<reference evidence="10 11" key="1">
    <citation type="submission" date="2019-08" db="EMBL/GenBank/DDBJ databases">
        <authorList>
            <person name="Guy L."/>
        </authorList>
    </citation>
    <scope>NUCLEOTIDE SEQUENCE [LARGE SCALE GENOMIC DNA]</scope>
    <source>
        <strain evidence="10 11">SGT-108</strain>
    </source>
</reference>
<dbReference type="InterPro" id="IPR018357">
    <property type="entry name" value="Hexapep_transf_CS"/>
</dbReference>
<dbReference type="Proteomes" id="UP000324194">
    <property type="component" value="Chromosome 1"/>
</dbReference>
<feature type="domain" description="UDP N-acetylglucosamine O-acyltransferase C-terminal" evidence="9">
    <location>
        <begin position="174"/>
        <end position="253"/>
    </location>
</feature>
<keyword evidence="1 8" id="KW-0963">Cytoplasm</keyword>
<keyword evidence="11" id="KW-1185">Reference proteome</keyword>
<keyword evidence="7 8" id="KW-0012">Acyltransferase</keyword>
<dbReference type="UniPathway" id="UPA00359">
    <property type="reaction ID" value="UER00477"/>
</dbReference>
<dbReference type="NCBIfam" id="NF003657">
    <property type="entry name" value="PRK05289.1"/>
    <property type="match status" value="1"/>
</dbReference>
<gene>
    <name evidence="8 10" type="primary">lpxA</name>
    <name evidence="10" type="ORF">AQUSIP_06180</name>
</gene>
<dbReference type="GO" id="GO:0009245">
    <property type="term" value="P:lipid A biosynthetic process"/>
    <property type="evidence" value="ECO:0007669"/>
    <property type="project" value="UniProtKB-UniRule"/>
</dbReference>
<keyword evidence="5 8" id="KW-0677">Repeat</keyword>
<dbReference type="CDD" id="cd03351">
    <property type="entry name" value="LbH_UDP-GlcNAc_AT"/>
    <property type="match status" value="1"/>
</dbReference>